<sequence>MQNVTPLSANGPSQEVSPGFGHIPHVPRSVRLTLVGFSVRPCGLSPGSGQLGSTNLASNASPLGADKPSKPSYFVTEPIDSPPSLGAPSSPSHSNSFNSVDPGLRPLVCSPIRGGSLSTGIDLHRSCDFMDLSLKRKAPSKDHTEARHVKLLK</sequence>
<reference evidence="1 2" key="1">
    <citation type="journal article" date="2022" name="Plant J.">
        <title>Chromosome-level genome of Camellia lanceoleosa provides a valuable resource for understanding genome evolution and self-incompatibility.</title>
        <authorList>
            <person name="Gong W."/>
            <person name="Xiao S."/>
            <person name="Wang L."/>
            <person name="Liao Z."/>
            <person name="Chang Y."/>
            <person name="Mo W."/>
            <person name="Hu G."/>
            <person name="Li W."/>
            <person name="Zhao G."/>
            <person name="Zhu H."/>
            <person name="Hu X."/>
            <person name="Ji K."/>
            <person name="Xiang X."/>
            <person name="Song Q."/>
            <person name="Yuan D."/>
            <person name="Jin S."/>
            <person name="Zhang L."/>
        </authorList>
    </citation>
    <scope>NUCLEOTIDE SEQUENCE [LARGE SCALE GENOMIC DNA]</scope>
    <source>
        <strain evidence="1">SQ_2022a</strain>
    </source>
</reference>
<name>A0ACC0IDV3_9ERIC</name>
<accession>A0ACC0IDV3</accession>
<keyword evidence="2" id="KW-1185">Reference proteome</keyword>
<proteinExistence type="predicted"/>
<gene>
    <name evidence="1" type="ORF">LOK49_LG03G02347</name>
</gene>
<comment type="caution">
    <text evidence="1">The sequence shown here is derived from an EMBL/GenBank/DDBJ whole genome shotgun (WGS) entry which is preliminary data.</text>
</comment>
<evidence type="ECO:0000313" key="1">
    <source>
        <dbReference type="EMBL" id="KAI8023585.1"/>
    </source>
</evidence>
<organism evidence="1 2">
    <name type="scientific">Camellia lanceoleosa</name>
    <dbReference type="NCBI Taxonomy" id="1840588"/>
    <lineage>
        <taxon>Eukaryota</taxon>
        <taxon>Viridiplantae</taxon>
        <taxon>Streptophyta</taxon>
        <taxon>Embryophyta</taxon>
        <taxon>Tracheophyta</taxon>
        <taxon>Spermatophyta</taxon>
        <taxon>Magnoliopsida</taxon>
        <taxon>eudicotyledons</taxon>
        <taxon>Gunneridae</taxon>
        <taxon>Pentapetalae</taxon>
        <taxon>asterids</taxon>
        <taxon>Ericales</taxon>
        <taxon>Theaceae</taxon>
        <taxon>Camellia</taxon>
    </lineage>
</organism>
<protein>
    <submittedName>
        <fullName evidence="1">Uncharacterized protein</fullName>
    </submittedName>
</protein>
<dbReference type="Proteomes" id="UP001060215">
    <property type="component" value="Chromosome 6"/>
</dbReference>
<dbReference type="EMBL" id="CM045763">
    <property type="protein sequence ID" value="KAI8023585.1"/>
    <property type="molecule type" value="Genomic_DNA"/>
</dbReference>
<evidence type="ECO:0000313" key="2">
    <source>
        <dbReference type="Proteomes" id="UP001060215"/>
    </source>
</evidence>